<protein>
    <submittedName>
        <fullName evidence="1">Uncharacterized protein</fullName>
    </submittedName>
</protein>
<reference evidence="1" key="1">
    <citation type="journal article" date="2020" name="Nature">
        <title>Giant virus diversity and host interactions through global metagenomics.</title>
        <authorList>
            <person name="Schulz F."/>
            <person name="Roux S."/>
            <person name="Paez-Espino D."/>
            <person name="Jungbluth S."/>
            <person name="Walsh D.A."/>
            <person name="Denef V.J."/>
            <person name="McMahon K.D."/>
            <person name="Konstantinidis K.T."/>
            <person name="Eloe-Fadrosh E.A."/>
            <person name="Kyrpides N.C."/>
            <person name="Woyke T."/>
        </authorList>
    </citation>
    <scope>NUCLEOTIDE SEQUENCE</scope>
    <source>
        <strain evidence="1">GVMAG-S-1017244-22</strain>
    </source>
</reference>
<dbReference type="EMBL" id="MN740581">
    <property type="protein sequence ID" value="QHU34904.1"/>
    <property type="molecule type" value="Genomic_DNA"/>
</dbReference>
<organism evidence="1">
    <name type="scientific">viral metagenome</name>
    <dbReference type="NCBI Taxonomy" id="1070528"/>
    <lineage>
        <taxon>unclassified sequences</taxon>
        <taxon>metagenomes</taxon>
        <taxon>organismal metagenomes</taxon>
    </lineage>
</organism>
<evidence type="ECO:0000313" key="1">
    <source>
        <dbReference type="EMBL" id="QHU34904.1"/>
    </source>
</evidence>
<name>A0A6C0LZB0_9ZZZZ</name>
<accession>A0A6C0LZB0</accession>
<dbReference type="AlphaFoldDB" id="A0A6C0LZB0"/>
<sequence>MPKLIWKTDDESQFNLFKFYDGIMPSDNNGSYYSFVFKMIELMNQEAKIIFANYTFTDNFWEVLDDDKIDIIYNKVILDAVNKLSFEECYNHLWCLLGSWRDVEDKELFTIQKLKQINELKFKIQKLRIIRLKLFYAICDYIDCVYYCYNIEYFTGEKLGENNIVKNVDTELEKADIQSTIVKNNNYNLEENINKSPLQVYYKILLKDNANNIAKCIYEKISNIRSANRDWLVKSTNGYIFNHLELPLYEKEDLEKVIYEYGFQKAIEKFITNKKYYDRIIYIIDYDVSKIYIGIAYYIIRESFEYMSFFRSSL</sequence>
<proteinExistence type="predicted"/>